<reference evidence="2" key="1">
    <citation type="journal article" date="2022" name="bioRxiv">
        <title>Genomics of Preaxostyla Flagellates Illuminates Evolutionary Transitions and the Path Towards Mitochondrial Loss.</title>
        <authorList>
            <person name="Novak L.V.F."/>
            <person name="Treitli S.C."/>
            <person name="Pyrih J."/>
            <person name="Halakuc P."/>
            <person name="Pipaliya S.V."/>
            <person name="Vacek V."/>
            <person name="Brzon O."/>
            <person name="Soukal P."/>
            <person name="Eme L."/>
            <person name="Dacks J.B."/>
            <person name="Karnkowska A."/>
            <person name="Elias M."/>
            <person name="Hampl V."/>
        </authorList>
    </citation>
    <scope>NUCLEOTIDE SEQUENCE</scope>
    <source>
        <strain evidence="2">RCP-MX</strain>
    </source>
</reference>
<evidence type="ECO:0000313" key="3">
    <source>
        <dbReference type="Proteomes" id="UP001141327"/>
    </source>
</evidence>
<comment type="caution">
    <text evidence="2">The sequence shown here is derived from an EMBL/GenBank/DDBJ whole genome shotgun (WGS) entry which is preliminary data.</text>
</comment>
<evidence type="ECO:0000256" key="1">
    <source>
        <dbReference type="SAM" id="MobiDB-lite"/>
    </source>
</evidence>
<name>A0ABQ8UHR9_9EUKA</name>
<evidence type="ECO:0000313" key="2">
    <source>
        <dbReference type="EMBL" id="KAJ4456360.1"/>
    </source>
</evidence>
<feature type="region of interest" description="Disordered" evidence="1">
    <location>
        <begin position="1"/>
        <end position="43"/>
    </location>
</feature>
<dbReference type="Proteomes" id="UP001141327">
    <property type="component" value="Unassembled WGS sequence"/>
</dbReference>
<organism evidence="2 3">
    <name type="scientific">Paratrimastix pyriformis</name>
    <dbReference type="NCBI Taxonomy" id="342808"/>
    <lineage>
        <taxon>Eukaryota</taxon>
        <taxon>Metamonada</taxon>
        <taxon>Preaxostyla</taxon>
        <taxon>Paratrimastigidae</taxon>
        <taxon>Paratrimastix</taxon>
    </lineage>
</organism>
<protein>
    <submittedName>
        <fullName evidence="2">Uncharacterized protein</fullName>
    </submittedName>
</protein>
<dbReference type="EMBL" id="JAPMOS010000072">
    <property type="protein sequence ID" value="KAJ4456360.1"/>
    <property type="molecule type" value="Genomic_DNA"/>
</dbReference>
<keyword evidence="3" id="KW-1185">Reference proteome</keyword>
<sequence length="196" mass="21730">MTSFLRGLWGKPGAPPSSANAPPQMGSGTLRPQHPMGSSVNTLSRFGGLRASNELRLSWHQYCQCQPGDTEKKTYFLDQILRSFVTAFSTSSDREFLQETFGDLNRFCTTVVSRFIHDVEELASTHMHSAPDVMRFLSKPASPTEERTGLGWEQLGCLEVLLCGLSLLDVASDYSLPTTLVKTLYFFLSLPPSETD</sequence>
<gene>
    <name evidence="2" type="ORF">PAPYR_8399</name>
</gene>
<accession>A0ABQ8UHR9</accession>
<proteinExistence type="predicted"/>